<dbReference type="GO" id="GO:0016747">
    <property type="term" value="F:acyltransferase activity, transferring groups other than amino-acyl groups"/>
    <property type="evidence" value="ECO:0007669"/>
    <property type="project" value="InterPro"/>
</dbReference>
<evidence type="ECO:0000313" key="6">
    <source>
        <dbReference type="Proteomes" id="UP000077280"/>
    </source>
</evidence>
<dbReference type="AlphaFoldDB" id="A0AAP5WDF7"/>
<dbReference type="InterPro" id="IPR000182">
    <property type="entry name" value="GNAT_dom"/>
</dbReference>
<feature type="domain" description="N-acetyltransferase" evidence="3">
    <location>
        <begin position="1"/>
        <end position="143"/>
    </location>
</feature>
<evidence type="ECO:0000313" key="5">
    <source>
        <dbReference type="EMBL" id="OAD63491.1"/>
    </source>
</evidence>
<organism evidence="4 7">
    <name type="scientific">Pediococcus parvulus</name>
    <dbReference type="NCBI Taxonomy" id="54062"/>
    <lineage>
        <taxon>Bacteria</taxon>
        <taxon>Bacillati</taxon>
        <taxon>Bacillota</taxon>
        <taxon>Bacilli</taxon>
        <taxon>Lactobacillales</taxon>
        <taxon>Lactobacillaceae</taxon>
        <taxon>Pediococcus</taxon>
    </lineage>
</organism>
<dbReference type="InterPro" id="IPR050680">
    <property type="entry name" value="YpeA/RimI_acetyltransf"/>
</dbReference>
<keyword evidence="6" id="KW-1185">Reference proteome</keyword>
<name>A0AAP5WDF7_9LACO</name>
<dbReference type="PROSITE" id="PS51186">
    <property type="entry name" value="GNAT"/>
    <property type="match status" value="1"/>
</dbReference>
<dbReference type="EMBL" id="WERX01000010">
    <property type="protein sequence ID" value="MDV7694114.1"/>
    <property type="molecule type" value="Genomic_DNA"/>
</dbReference>
<dbReference type="EMBL" id="LXND01000069">
    <property type="protein sequence ID" value="OAD63491.1"/>
    <property type="molecule type" value="Genomic_DNA"/>
</dbReference>
<evidence type="ECO:0000313" key="4">
    <source>
        <dbReference type="EMBL" id="MDV7694114.1"/>
    </source>
</evidence>
<evidence type="ECO:0000313" key="7">
    <source>
        <dbReference type="Proteomes" id="UP001275867"/>
    </source>
</evidence>
<dbReference type="Gene3D" id="3.40.630.30">
    <property type="match status" value="1"/>
</dbReference>
<evidence type="ECO:0000259" key="3">
    <source>
        <dbReference type="PROSITE" id="PS51186"/>
    </source>
</evidence>
<dbReference type="InterPro" id="IPR016181">
    <property type="entry name" value="Acyl_CoA_acyltransferase"/>
</dbReference>
<protein>
    <submittedName>
        <fullName evidence="4">GNAT family N-acetyltransferase</fullName>
    </submittedName>
</protein>
<evidence type="ECO:0000256" key="1">
    <source>
        <dbReference type="ARBA" id="ARBA00022679"/>
    </source>
</evidence>
<dbReference type="SUPFAM" id="SSF55729">
    <property type="entry name" value="Acyl-CoA N-acyltransferases (Nat)"/>
    <property type="match status" value="1"/>
</dbReference>
<comment type="caution">
    <text evidence="4">The sequence shown here is derived from an EMBL/GenBank/DDBJ whole genome shotgun (WGS) entry which is preliminary data.</text>
</comment>
<dbReference type="CDD" id="cd04301">
    <property type="entry name" value="NAT_SF"/>
    <property type="match status" value="1"/>
</dbReference>
<keyword evidence="1" id="KW-0808">Transferase</keyword>
<keyword evidence="2" id="KW-0012">Acyltransferase</keyword>
<dbReference type="PANTHER" id="PTHR43420">
    <property type="entry name" value="ACETYLTRANSFERASE"/>
    <property type="match status" value="1"/>
</dbReference>
<dbReference type="Proteomes" id="UP001275867">
    <property type="component" value="Unassembled WGS sequence"/>
</dbReference>
<evidence type="ECO:0000256" key="2">
    <source>
        <dbReference type="ARBA" id="ARBA00023315"/>
    </source>
</evidence>
<dbReference type="RefSeq" id="WP_068807612.1">
    <property type="nucleotide sequence ID" value="NZ_CP168675.1"/>
</dbReference>
<proteinExistence type="predicted"/>
<reference evidence="5 6" key="1">
    <citation type="submission" date="2016-05" db="EMBL/GenBank/DDBJ databases">
        <title>Draft genome sequence of Pediococcus parvulus 2.6, a probiotic beta-glucan producer strain.</title>
        <authorList>
            <person name="Mohedano M.L."/>
            <person name="Perez-Ramos A."/>
            <person name="Duenas M.T."/>
            <person name="Lamontanara A."/>
            <person name="Orru L."/>
            <person name="Spano G."/>
            <person name="Capozzi V."/>
            <person name="Lopez P."/>
        </authorList>
    </citation>
    <scope>NUCLEOTIDE SEQUENCE [LARGE SCALE GENOMIC DNA]</scope>
    <source>
        <strain evidence="5 6">2.6</strain>
    </source>
</reference>
<gene>
    <name evidence="5" type="ORF">A7K95_09145</name>
    <name evidence="4" type="ORF">GA842_04280</name>
</gene>
<dbReference type="Pfam" id="PF13673">
    <property type="entry name" value="Acetyltransf_10"/>
    <property type="match status" value="1"/>
</dbReference>
<dbReference type="Proteomes" id="UP000077280">
    <property type="component" value="Unassembled WGS sequence"/>
</dbReference>
<reference evidence="4" key="2">
    <citation type="submission" date="2019-10" db="EMBL/GenBank/DDBJ databases">
        <title>Malate fermentation in French cider.</title>
        <authorList>
            <person name="Cousin F.J."/>
            <person name="Medina Fernandez S."/>
            <person name="Misery B."/>
            <person name="Laplace J.-M."/>
            <person name="Cretenet M."/>
        </authorList>
    </citation>
    <scope>NUCLEOTIDE SEQUENCE</scope>
    <source>
        <strain evidence="4">UCMA15901</strain>
    </source>
</reference>
<sequence>MEIKTAFGNGNAVYDDSMKIRTAVFIHEQKIDASIEQDENENRCLYYVGYIENKPVTTARVIATKEGTLVQRVCTLKEYRQQGLSSQIFSAIEKDAKSNKVAQVWLFAQDHAQKFYLENGFKVVGDQVMEAGIAHHKMIKKIK</sequence>
<accession>A0AAP5WDF7</accession>